<sequence length="133" mass="14632">MKNTNKCKKWLKNSPKKLDHYIIEDLQSQSILANDSMQTSIDMLARNSELTQRANDALVGITESVSDINDSNAQVATAAEEQSQVTQDINRSVVNMSELVNQNVTGISQSASASSELSQLAEKQKAQLAFFKL</sequence>
<dbReference type="PANTHER" id="PTHR32089:SF33">
    <property type="entry name" value="TOXIN COREGULATED PILUS BIOSYNTHESIS PROTEIN I"/>
    <property type="match status" value="1"/>
</dbReference>
<evidence type="ECO:0000313" key="1">
    <source>
        <dbReference type="EMBL" id="CAH8193482.1"/>
    </source>
</evidence>
<dbReference type="Gene3D" id="1.10.287.950">
    <property type="entry name" value="Methyl-accepting chemotaxis protein"/>
    <property type="match status" value="1"/>
</dbReference>
<dbReference type="PANTHER" id="PTHR32089">
    <property type="entry name" value="METHYL-ACCEPTING CHEMOTAXIS PROTEIN MCPB"/>
    <property type="match status" value="1"/>
</dbReference>
<dbReference type="EMBL" id="CALYLK010000001">
    <property type="protein sequence ID" value="CAH8193482.1"/>
    <property type="molecule type" value="Genomic_DNA"/>
</dbReference>
<organism evidence="1 2">
    <name type="scientific">Vibrio aestuarianus</name>
    <dbReference type="NCBI Taxonomy" id="28171"/>
    <lineage>
        <taxon>Bacteria</taxon>
        <taxon>Pseudomonadati</taxon>
        <taxon>Pseudomonadota</taxon>
        <taxon>Gammaproteobacteria</taxon>
        <taxon>Vibrionales</taxon>
        <taxon>Vibrionaceae</taxon>
        <taxon>Vibrio</taxon>
    </lineage>
</organism>
<accession>A0ABM9FIC0</accession>
<proteinExistence type="predicted"/>
<evidence type="ECO:0000313" key="2">
    <source>
        <dbReference type="Proteomes" id="UP001152658"/>
    </source>
</evidence>
<dbReference type="SUPFAM" id="SSF58104">
    <property type="entry name" value="Methyl-accepting chemotaxis protein (MCP) signaling domain"/>
    <property type="match status" value="1"/>
</dbReference>
<gene>
    <name evidence="1" type="ORF">VAE063_1000414</name>
</gene>
<reference evidence="1" key="1">
    <citation type="submission" date="2022-06" db="EMBL/GenBank/DDBJ databases">
        <authorList>
            <person name="Goudenege D."/>
            <person name="Le Roux F."/>
        </authorList>
    </citation>
    <scope>NUCLEOTIDE SEQUENCE</scope>
    <source>
        <strain evidence="1">12-063</strain>
    </source>
</reference>
<keyword evidence="2" id="KW-1185">Reference proteome</keyword>
<protein>
    <recommendedName>
        <fullName evidence="3">Methyl-accepting chemotaxis protein</fullName>
    </recommendedName>
</protein>
<comment type="caution">
    <text evidence="1">The sequence shown here is derived from an EMBL/GenBank/DDBJ whole genome shotgun (WGS) entry which is preliminary data.</text>
</comment>
<dbReference type="Proteomes" id="UP001152658">
    <property type="component" value="Unassembled WGS sequence"/>
</dbReference>
<evidence type="ECO:0008006" key="3">
    <source>
        <dbReference type="Google" id="ProtNLM"/>
    </source>
</evidence>
<name>A0ABM9FIC0_9VIBR</name>